<dbReference type="InterPro" id="IPR024639">
    <property type="entry name" value="DNA_pol_e_bsu_N"/>
</dbReference>
<keyword evidence="3" id="KW-0235">DNA replication</keyword>
<dbReference type="AlphaFoldDB" id="A0A8E0VJC1"/>
<dbReference type="GO" id="GO:0003677">
    <property type="term" value="F:DNA binding"/>
    <property type="evidence" value="ECO:0007669"/>
    <property type="project" value="UniProtKB-KW"/>
</dbReference>
<accession>A0A8E0VJC1</accession>
<dbReference type="OrthoDB" id="10254730at2759"/>
<keyword evidence="11" id="KW-1185">Reference proteome</keyword>
<protein>
    <recommendedName>
        <fullName evidence="6">DNA polymerase II subunit 2</fullName>
    </recommendedName>
</protein>
<evidence type="ECO:0000256" key="5">
    <source>
        <dbReference type="ARBA" id="ARBA00023242"/>
    </source>
</evidence>
<dbReference type="GO" id="GO:0042276">
    <property type="term" value="P:error-prone translesion synthesis"/>
    <property type="evidence" value="ECO:0007669"/>
    <property type="project" value="TreeGrafter"/>
</dbReference>
<comment type="similarity">
    <text evidence="2">Belongs to the DNA polymerase epsilon subunit B family.</text>
</comment>
<evidence type="ECO:0000256" key="2">
    <source>
        <dbReference type="ARBA" id="ARBA00009560"/>
    </source>
</evidence>
<evidence type="ECO:0000259" key="8">
    <source>
        <dbReference type="Pfam" id="PF04042"/>
    </source>
</evidence>
<dbReference type="GO" id="GO:0006261">
    <property type="term" value="P:DNA-templated DNA replication"/>
    <property type="evidence" value="ECO:0007669"/>
    <property type="project" value="InterPro"/>
</dbReference>
<evidence type="ECO:0000313" key="10">
    <source>
        <dbReference type="EMBL" id="KAA0191529.1"/>
    </source>
</evidence>
<dbReference type="Gene3D" id="1.10.8.60">
    <property type="match status" value="1"/>
</dbReference>
<name>A0A8E0VJC1_9TREM</name>
<feature type="domain" description="DNA polymerase epsilon subunit B N-terminal" evidence="9">
    <location>
        <begin position="4"/>
        <end position="71"/>
    </location>
</feature>
<gene>
    <name evidence="10" type="ORF">FBUS_07540</name>
</gene>
<comment type="caution">
    <text evidence="10">The sequence shown here is derived from an EMBL/GenBank/DDBJ whole genome shotgun (WGS) entry which is preliminary data.</text>
</comment>
<proteinExistence type="inferred from homology"/>
<dbReference type="Pfam" id="PF04042">
    <property type="entry name" value="DNA_pol_E_B"/>
    <property type="match status" value="1"/>
</dbReference>
<evidence type="ECO:0000313" key="11">
    <source>
        <dbReference type="Proteomes" id="UP000728185"/>
    </source>
</evidence>
<keyword evidence="4" id="KW-0238">DNA-binding</keyword>
<keyword evidence="5" id="KW-0539">Nucleus</keyword>
<dbReference type="PANTHER" id="PTHR12708">
    <property type="entry name" value="DNA POLYMERASE EPSILON SUBUNIT B"/>
    <property type="match status" value="1"/>
</dbReference>
<dbReference type="EMBL" id="LUCM01006275">
    <property type="protein sequence ID" value="KAA0191529.1"/>
    <property type="molecule type" value="Genomic_DNA"/>
</dbReference>
<dbReference type="Proteomes" id="UP000728185">
    <property type="component" value="Unassembled WGS sequence"/>
</dbReference>
<sequence>DLVKADVDKPFKLNGLFLAPDASSYLLQIVGRVEPKKRQKVLRRLVETILKLKIEDTRITRALCENAVNECKAERSVDTPVLFVIDAFEVPRFQYSVTLKKFIPLESSEKQEANLLFPSSAFLKSFMYAHRYEVVYQRVLRHQLFSKIAGLGDMGNGGVQRGNFRIRPIEFLLASGSPIDSVIVLGMICQLHEGNWHLEDPSGIIRLDLTSAVFHEGLFPEGCIVLVEGAYEEKVLRVTGIGLPPNELSDASRRVFSVSNPFGGGAVGAPAAPQDPKMHRLLTTTQAGADAMLVLLGETRLDRTGCMDRLTTLFTGYSSCPPVAFVLTGNFLSPDSTRRSCPERRVILRRIIRQLIAVYTSAFPVSEDNPSPPYLILVPGPEDPVMASSHILPRPGLPLDLVSDSVTNPINPYNWLRLASNPCRIRLYTREIVVFRAEYTRLLVRHCVHLPTVLDNVPVMLDDEFTQPPGNEETQVDVLNEADGPSATDTTARNTQPIGDPPAPVHASSKMSHNTTERLGIGLARCLASQSHLLPLLGHVAPVYWAWDQALSLNPLPNLVVAVEPNALADLNAATNLTQTGNCQFINPGQFGSVIGTASDMTSTGRGLRMEYAFKVYYPFSGLVEHSSLPDS</sequence>
<evidence type="ECO:0000256" key="6">
    <source>
        <dbReference type="ARBA" id="ARBA00032930"/>
    </source>
</evidence>
<dbReference type="Pfam" id="PF12213">
    <property type="entry name" value="Dpoe2NT"/>
    <property type="match status" value="1"/>
</dbReference>
<reference evidence="10" key="1">
    <citation type="submission" date="2019-05" db="EMBL/GenBank/DDBJ databases">
        <title>Annotation for the trematode Fasciolopsis buski.</title>
        <authorList>
            <person name="Choi Y.-J."/>
        </authorList>
    </citation>
    <scope>NUCLEOTIDE SEQUENCE</scope>
    <source>
        <strain evidence="10">HT</strain>
        <tissue evidence="10">Whole worm</tissue>
    </source>
</reference>
<evidence type="ECO:0000256" key="7">
    <source>
        <dbReference type="SAM" id="MobiDB-lite"/>
    </source>
</evidence>
<comment type="subcellular location">
    <subcellularLocation>
        <location evidence="1">Nucleus</location>
    </subcellularLocation>
</comment>
<feature type="compositionally biased region" description="Polar residues" evidence="7">
    <location>
        <begin position="487"/>
        <end position="497"/>
    </location>
</feature>
<dbReference type="PANTHER" id="PTHR12708:SF0">
    <property type="entry name" value="DNA POLYMERASE EPSILON SUBUNIT 2"/>
    <property type="match status" value="1"/>
</dbReference>
<evidence type="ECO:0000256" key="4">
    <source>
        <dbReference type="ARBA" id="ARBA00023125"/>
    </source>
</evidence>
<dbReference type="InterPro" id="IPR007185">
    <property type="entry name" value="DNA_pol_a/d/e_bsu"/>
</dbReference>
<dbReference type="GO" id="GO:0008622">
    <property type="term" value="C:epsilon DNA polymerase complex"/>
    <property type="evidence" value="ECO:0007669"/>
    <property type="project" value="InterPro"/>
</dbReference>
<feature type="non-terminal residue" evidence="10">
    <location>
        <position position="632"/>
    </location>
</feature>
<dbReference type="InterPro" id="IPR016266">
    <property type="entry name" value="POLE2"/>
</dbReference>
<organism evidence="10 11">
    <name type="scientific">Fasciolopsis buskii</name>
    <dbReference type="NCBI Taxonomy" id="27845"/>
    <lineage>
        <taxon>Eukaryota</taxon>
        <taxon>Metazoa</taxon>
        <taxon>Spiralia</taxon>
        <taxon>Lophotrochozoa</taxon>
        <taxon>Platyhelminthes</taxon>
        <taxon>Trematoda</taxon>
        <taxon>Digenea</taxon>
        <taxon>Plagiorchiida</taxon>
        <taxon>Echinostomata</taxon>
        <taxon>Echinostomatoidea</taxon>
        <taxon>Fasciolidae</taxon>
        <taxon>Fasciolopsis</taxon>
    </lineage>
</organism>
<evidence type="ECO:0000259" key="9">
    <source>
        <dbReference type="Pfam" id="PF12213"/>
    </source>
</evidence>
<evidence type="ECO:0000256" key="1">
    <source>
        <dbReference type="ARBA" id="ARBA00004123"/>
    </source>
</evidence>
<feature type="region of interest" description="Disordered" evidence="7">
    <location>
        <begin position="482"/>
        <end position="512"/>
    </location>
</feature>
<evidence type="ECO:0000256" key="3">
    <source>
        <dbReference type="ARBA" id="ARBA00022705"/>
    </source>
</evidence>
<feature type="domain" description="DNA polymerase alpha/delta/epsilon subunit B" evidence="8">
    <location>
        <begin position="294"/>
        <end position="564"/>
    </location>
</feature>